<keyword evidence="2" id="KW-1185">Reference proteome</keyword>
<gene>
    <name evidence="1" type="ORF">E2C01_022680</name>
</gene>
<dbReference type="AlphaFoldDB" id="A0A5B7E7R6"/>
<protein>
    <submittedName>
        <fullName evidence="1">Uncharacterized protein</fullName>
    </submittedName>
</protein>
<reference evidence="1 2" key="1">
    <citation type="submission" date="2019-05" db="EMBL/GenBank/DDBJ databases">
        <title>Another draft genome of Portunus trituberculatus and its Hox gene families provides insights of decapod evolution.</title>
        <authorList>
            <person name="Jeong J.-H."/>
            <person name="Song I."/>
            <person name="Kim S."/>
            <person name="Choi T."/>
            <person name="Kim D."/>
            <person name="Ryu S."/>
            <person name="Kim W."/>
        </authorList>
    </citation>
    <scope>NUCLEOTIDE SEQUENCE [LARGE SCALE GENOMIC DNA]</scope>
    <source>
        <tissue evidence="1">Muscle</tissue>
    </source>
</reference>
<proteinExistence type="predicted"/>
<organism evidence="1 2">
    <name type="scientific">Portunus trituberculatus</name>
    <name type="common">Swimming crab</name>
    <name type="synonym">Neptunus trituberculatus</name>
    <dbReference type="NCBI Taxonomy" id="210409"/>
    <lineage>
        <taxon>Eukaryota</taxon>
        <taxon>Metazoa</taxon>
        <taxon>Ecdysozoa</taxon>
        <taxon>Arthropoda</taxon>
        <taxon>Crustacea</taxon>
        <taxon>Multicrustacea</taxon>
        <taxon>Malacostraca</taxon>
        <taxon>Eumalacostraca</taxon>
        <taxon>Eucarida</taxon>
        <taxon>Decapoda</taxon>
        <taxon>Pleocyemata</taxon>
        <taxon>Brachyura</taxon>
        <taxon>Eubrachyura</taxon>
        <taxon>Portunoidea</taxon>
        <taxon>Portunidae</taxon>
        <taxon>Portuninae</taxon>
        <taxon>Portunus</taxon>
    </lineage>
</organism>
<comment type="caution">
    <text evidence="1">The sequence shown here is derived from an EMBL/GenBank/DDBJ whole genome shotgun (WGS) entry which is preliminary data.</text>
</comment>
<name>A0A5B7E7R6_PORTR</name>
<dbReference type="EMBL" id="VSRR010002072">
    <property type="protein sequence ID" value="MPC29449.1"/>
    <property type="molecule type" value="Genomic_DNA"/>
</dbReference>
<sequence>MVSIKCKQHNTSFKFARLPHHFITSLPTRSTTSCNDITQCFVKRECVWWWWVAEGLPGGGGDALGESLKERHRTVQAAASFLPACLPACLSSLPHFSGSCFADYGILDMHFCFSPLLLPSYSFVDGEMPNQLPCRAHHLLWFKKAL</sequence>
<evidence type="ECO:0000313" key="1">
    <source>
        <dbReference type="EMBL" id="MPC29449.1"/>
    </source>
</evidence>
<evidence type="ECO:0000313" key="2">
    <source>
        <dbReference type="Proteomes" id="UP000324222"/>
    </source>
</evidence>
<accession>A0A5B7E7R6</accession>
<dbReference type="Proteomes" id="UP000324222">
    <property type="component" value="Unassembled WGS sequence"/>
</dbReference>